<protein>
    <submittedName>
        <fullName evidence="5">PucR family transcriptional regulator</fullName>
    </submittedName>
</protein>
<sequence length="433" mass="46590">MGAVAVSANATAAADREDLRPYLAQVASQLDGRLPEIVREMRDLLANSIGPLGGDPQLVEMLQASIEGNVSTICHVLGNDISLENLQPTTAAVEYAARLAQHDVPVSALTRAYYLGQSMFLRLGIDAVEKLPVRDDQRIELVRNVADVVHRYIDWILQYVSTVHEAERRRWWNARATMNVAAVMKILNGDVRTVHAFEAETGYALDQTHVAVIAWVDGVADDADQQRIEQTVRRIAAEAGTPQAPLSVAADRGTAWAWIATRASVAEVRAAAERVAAQWPRLRLAIGGAGVGVRGFVASHEAAAAARLVALSTVQGRERAVVAHTDPGVVLLGLFAADPGAARSWAAGVLGSLAEPGEQAAVLRATLAGYFANGENVMRTADALGLHRNTVRARVSRCLDDRAEPYDSIEIALALRLFDAFPIDQLTARASWQ</sequence>
<dbReference type="Proteomes" id="UP000233276">
    <property type="component" value="Chromosome"/>
</dbReference>
<dbReference type="PANTHER" id="PTHR33744">
    <property type="entry name" value="CARBOHYDRATE DIACID REGULATOR"/>
    <property type="match status" value="1"/>
</dbReference>
<feature type="domain" description="CdaR GGDEF-like" evidence="4">
    <location>
        <begin position="199"/>
        <end position="306"/>
    </location>
</feature>
<organism evidence="5 6">
    <name type="scientific">Microbacterium hominis</name>
    <dbReference type="NCBI Taxonomy" id="162426"/>
    <lineage>
        <taxon>Bacteria</taxon>
        <taxon>Bacillati</taxon>
        <taxon>Actinomycetota</taxon>
        <taxon>Actinomycetes</taxon>
        <taxon>Micrococcales</taxon>
        <taxon>Microbacteriaceae</taxon>
        <taxon>Microbacterium</taxon>
    </lineage>
</organism>
<dbReference type="RefSeq" id="WP_101306504.1">
    <property type="nucleotide sequence ID" value="NZ_CP025299.1"/>
</dbReference>
<dbReference type="Pfam" id="PF14361">
    <property type="entry name" value="RsbRD_N"/>
    <property type="match status" value="1"/>
</dbReference>
<dbReference type="InterPro" id="IPR042070">
    <property type="entry name" value="PucR_C-HTH_sf"/>
</dbReference>
<evidence type="ECO:0000256" key="1">
    <source>
        <dbReference type="ARBA" id="ARBA00006754"/>
    </source>
</evidence>
<dbReference type="Pfam" id="PF13556">
    <property type="entry name" value="HTH_30"/>
    <property type="match status" value="1"/>
</dbReference>
<dbReference type="Pfam" id="PF17853">
    <property type="entry name" value="GGDEF_2"/>
    <property type="match status" value="1"/>
</dbReference>
<dbReference type="InterPro" id="IPR025751">
    <property type="entry name" value="RsbRD_N_dom"/>
</dbReference>
<feature type="domain" description="RsbT co-antagonist protein RsbRD N-terminal" evidence="3">
    <location>
        <begin position="35"/>
        <end position="176"/>
    </location>
</feature>
<evidence type="ECO:0000259" key="2">
    <source>
        <dbReference type="Pfam" id="PF13556"/>
    </source>
</evidence>
<dbReference type="InterPro" id="IPR051448">
    <property type="entry name" value="CdaR-like_regulators"/>
</dbReference>
<evidence type="ECO:0000313" key="5">
    <source>
        <dbReference type="EMBL" id="AUG30090.1"/>
    </source>
</evidence>
<dbReference type="EMBL" id="CP025299">
    <property type="protein sequence ID" value="AUG30090.1"/>
    <property type="molecule type" value="Genomic_DNA"/>
</dbReference>
<reference evidence="5 6" key="1">
    <citation type="submission" date="2017-12" db="EMBL/GenBank/DDBJ databases">
        <title>Isolation and characterization of estrogens degradatiion strain Microbacterium hominis SJTG1.</title>
        <authorList>
            <person name="Xiong W."/>
            <person name="Yin C."/>
            <person name="Zheng D."/>
            <person name="Liang R."/>
        </authorList>
    </citation>
    <scope>NUCLEOTIDE SEQUENCE [LARGE SCALE GENOMIC DNA]</scope>
    <source>
        <strain evidence="5 6">SJTG1</strain>
    </source>
</reference>
<dbReference type="InterPro" id="IPR041522">
    <property type="entry name" value="CdaR_GGDEF"/>
</dbReference>
<evidence type="ECO:0000259" key="4">
    <source>
        <dbReference type="Pfam" id="PF17853"/>
    </source>
</evidence>
<evidence type="ECO:0000313" key="6">
    <source>
        <dbReference type="Proteomes" id="UP000233276"/>
    </source>
</evidence>
<proteinExistence type="inferred from homology"/>
<evidence type="ECO:0000259" key="3">
    <source>
        <dbReference type="Pfam" id="PF14361"/>
    </source>
</evidence>
<gene>
    <name evidence="5" type="ORF">CXR34_11960</name>
</gene>
<dbReference type="AlphaFoldDB" id="A0A2K9D911"/>
<dbReference type="InterPro" id="IPR025736">
    <property type="entry name" value="PucR_C-HTH_dom"/>
</dbReference>
<dbReference type="KEGG" id="mhos:CXR34_11960"/>
<dbReference type="Gene3D" id="1.10.10.2840">
    <property type="entry name" value="PucR C-terminal helix-turn-helix domain"/>
    <property type="match status" value="1"/>
</dbReference>
<dbReference type="PANTHER" id="PTHR33744:SF1">
    <property type="entry name" value="DNA-BINDING TRANSCRIPTIONAL ACTIVATOR ADER"/>
    <property type="match status" value="1"/>
</dbReference>
<comment type="similarity">
    <text evidence="1">Belongs to the CdaR family.</text>
</comment>
<feature type="domain" description="PucR C-terminal helix-turn-helix" evidence="2">
    <location>
        <begin position="363"/>
        <end position="398"/>
    </location>
</feature>
<name>A0A2K9D911_9MICO</name>
<accession>A0A2K9D911</accession>